<accession>A0A5C6CYD7</accession>
<dbReference type="EMBL" id="SJPS01000001">
    <property type="protein sequence ID" value="TWU29953.1"/>
    <property type="molecule type" value="Genomic_DNA"/>
</dbReference>
<dbReference type="AlphaFoldDB" id="A0A5C6CYD7"/>
<dbReference type="OrthoDB" id="286267at2"/>
<name>A0A5C6CYD7_9BACT</name>
<dbReference type="RefSeq" id="WP_146447902.1">
    <property type="nucleotide sequence ID" value="NZ_SJPS01000001.1"/>
</dbReference>
<dbReference type="InterPro" id="IPR030895">
    <property type="entry name" value="T5SS_PEPC_rpt"/>
</dbReference>
<evidence type="ECO:0000313" key="1">
    <source>
        <dbReference type="EMBL" id="TWU29953.1"/>
    </source>
</evidence>
<gene>
    <name evidence="1" type="ORF">Pla144_07340</name>
</gene>
<evidence type="ECO:0000313" key="2">
    <source>
        <dbReference type="Proteomes" id="UP000318437"/>
    </source>
</evidence>
<proteinExistence type="predicted"/>
<organism evidence="1 2">
    <name type="scientific">Bythopirellula polymerisocia</name>
    <dbReference type="NCBI Taxonomy" id="2528003"/>
    <lineage>
        <taxon>Bacteria</taxon>
        <taxon>Pseudomonadati</taxon>
        <taxon>Planctomycetota</taxon>
        <taxon>Planctomycetia</taxon>
        <taxon>Pirellulales</taxon>
        <taxon>Lacipirellulaceae</taxon>
        <taxon>Bythopirellula</taxon>
    </lineage>
</organism>
<dbReference type="NCBIfam" id="TIGR04393">
    <property type="entry name" value="rpt_T5SS_PEPC"/>
    <property type="match status" value="8"/>
</dbReference>
<protein>
    <submittedName>
        <fullName evidence="1">Putative lipoprotein</fullName>
    </submittedName>
</protein>
<dbReference type="Proteomes" id="UP000318437">
    <property type="component" value="Unassembled WGS sequence"/>
</dbReference>
<comment type="caution">
    <text evidence="1">The sequence shown here is derived from an EMBL/GenBank/DDBJ whole genome shotgun (WGS) entry which is preliminary data.</text>
</comment>
<sequence length="1145" mass="113756">MTRQCELLHVRAFSYSVLCALSFSLLTNSASGQGVSRSWIGGGATDNWFDSANWSPGAVPDPADFLVISFMDVAGLNTNNVDIANGGRIEVSTASVVTINFLNIGLDGEGTLDMSAGTLTTDTTAIAGDGNSFGTANITGSASLWNITDSTSSDLVVGSVGEGRLNLTNGAVVNVADDGTIGSSASGTGIVDVSGTATSLSFTGSSSNLIVGSSGRGTLNIFNGATVSNVSSTIASISNSLATVTVDSAGTWTNTSSMTVGNLGTGTLAIRGGGVVTSTSIGTIGNSSTGVGRVWVEGTDSLWDLTSTLEVGNFGRGEMEINGGGRVENTNGTIADEVGSIGSVSVRGNGSIWTNSGTLQVGDLGDATLLITDGGTVENTSGDIGDRAGSIGIVNVEGFGSTWTNSSAANIGYSGDGTLNIAGGATVTNTAANLGFASGSSGTVNVSGGGSHWNSTSSVRVGVSGSGTLNISGGATVSSTLVGIGVVGGGDVSIDGAGSRWIATSNGTSTVGEDGNASLQITSGGSFETPGDLIVAKNDASTSNLTVTGNGSRLDLGFVFSLGNVGGTATGSATIGTGAEANIGLVTVIQNTNSSLTIDGGSLTTPSLINNNGGTFTFKSGTVTIDGGAYSPGALTLNGVAGTATLNLQGSGSATIGEPIYIGTTGDAVLNITDGYSLSTGDAVTIGAFGEIKLDGGTLSADDFDNTSGGTFNFTSGTLVATGFVTVSSGLTIPSDGTLTGSPNVNTKVNGLTGSTITATGNMLLGDGASFLGFVHQGTLNVGNRAVNLRSAGFAQLGALTTLSGGSITAANGITLGGGDVLTGDGTLNAKIAAGIGSIIYAPGGDLTLGDPNAFDGFVSAGNMTVDADSIILLDRNQAQLGALTTVIGGGKVVAANGVVLDFASAITGDGEIETPNDPLRPTIINGTVEGTSSNLNIGFNGYVKGVGMLNNVYFTGTHAPGLSPTELSVGNLTYANSATLEIELGGLVAGSGHDQINSDGTVTLNGTLDVSLLNNFMPSIGDTFEIITATIVVDMFSVESLPAIGGLLWNVNYSATNVVLEVLSPFTADFDQDGDVDGHDFLVWQRDPNVGSLTDWQAQYGGALPLTASATSVPEPGTLTSLLWGLLALSSYCSQFTRRRRVHG</sequence>
<keyword evidence="2" id="KW-1185">Reference proteome</keyword>
<keyword evidence="1" id="KW-0449">Lipoprotein</keyword>
<reference evidence="1 2" key="1">
    <citation type="submission" date="2019-02" db="EMBL/GenBank/DDBJ databases">
        <title>Deep-cultivation of Planctomycetes and their phenomic and genomic characterization uncovers novel biology.</title>
        <authorList>
            <person name="Wiegand S."/>
            <person name="Jogler M."/>
            <person name="Boedeker C."/>
            <person name="Pinto D."/>
            <person name="Vollmers J."/>
            <person name="Rivas-Marin E."/>
            <person name="Kohn T."/>
            <person name="Peeters S.H."/>
            <person name="Heuer A."/>
            <person name="Rast P."/>
            <person name="Oberbeckmann S."/>
            <person name="Bunk B."/>
            <person name="Jeske O."/>
            <person name="Meyerdierks A."/>
            <person name="Storesund J.E."/>
            <person name="Kallscheuer N."/>
            <person name="Luecker S."/>
            <person name="Lage O.M."/>
            <person name="Pohl T."/>
            <person name="Merkel B.J."/>
            <person name="Hornburger P."/>
            <person name="Mueller R.-W."/>
            <person name="Bruemmer F."/>
            <person name="Labrenz M."/>
            <person name="Spormann A.M."/>
            <person name="Op Den Camp H."/>
            <person name="Overmann J."/>
            <person name="Amann R."/>
            <person name="Jetten M.S.M."/>
            <person name="Mascher T."/>
            <person name="Medema M.H."/>
            <person name="Devos D.P."/>
            <person name="Kaster A.-K."/>
            <person name="Ovreas L."/>
            <person name="Rohde M."/>
            <person name="Galperin M.Y."/>
            <person name="Jogler C."/>
        </authorList>
    </citation>
    <scope>NUCLEOTIDE SEQUENCE [LARGE SCALE GENOMIC DNA]</scope>
    <source>
        <strain evidence="1 2">Pla144</strain>
    </source>
</reference>